<keyword evidence="7" id="KW-1185">Reference proteome</keyword>
<dbReference type="GO" id="GO:0043083">
    <property type="term" value="C:synaptic cleft"/>
    <property type="evidence" value="ECO:0007669"/>
    <property type="project" value="UniProtKB-SubCell"/>
</dbReference>
<dbReference type="PANTHER" id="PTHR28052">
    <property type="entry name" value="UPF0545 PROTEIN C22ORF39"/>
    <property type="match status" value="1"/>
</dbReference>
<accession>A0A553R3J7</accession>
<evidence type="ECO:0000313" key="6">
    <source>
        <dbReference type="EMBL" id="TRY96758.1"/>
    </source>
</evidence>
<evidence type="ECO:0000256" key="1">
    <source>
        <dbReference type="ARBA" id="ARBA00006412"/>
    </source>
</evidence>
<dbReference type="AlphaFoldDB" id="A0A553R3J7"/>
<gene>
    <name evidence="6" type="ORF">DNTS_014486</name>
</gene>
<dbReference type="OrthoDB" id="5946508at2759"/>
<proteinExistence type="inferred from homology"/>
<evidence type="ECO:0000313" key="7">
    <source>
        <dbReference type="Proteomes" id="UP000316079"/>
    </source>
</evidence>
<evidence type="ECO:0000256" key="5">
    <source>
        <dbReference type="SAM" id="MobiDB-lite"/>
    </source>
</evidence>
<dbReference type="PANTHER" id="PTHR28052:SF1">
    <property type="entry name" value="UPF0545 PROTEIN C22ORF39"/>
    <property type="match status" value="1"/>
</dbReference>
<evidence type="ECO:0000256" key="2">
    <source>
        <dbReference type="ARBA" id="ARBA00043942"/>
    </source>
</evidence>
<reference evidence="6 7" key="1">
    <citation type="journal article" date="2019" name="Sci. Data">
        <title>Hybrid genome assembly and annotation of Danionella translucida.</title>
        <authorList>
            <person name="Kadobianskyi M."/>
            <person name="Schulze L."/>
            <person name="Schuelke M."/>
            <person name="Judkewitz B."/>
        </authorList>
    </citation>
    <scope>NUCLEOTIDE SEQUENCE [LARGE SCALE GENOMIC DNA]</scope>
    <source>
        <strain evidence="6 7">Bolton</strain>
    </source>
</reference>
<evidence type="ECO:0000256" key="3">
    <source>
        <dbReference type="ARBA" id="ARBA00044072"/>
    </source>
</evidence>
<dbReference type="Proteomes" id="UP000316079">
    <property type="component" value="Unassembled WGS sequence"/>
</dbReference>
<feature type="region of interest" description="Disordered" evidence="5">
    <location>
        <begin position="94"/>
        <end position="118"/>
    </location>
</feature>
<comment type="caution">
    <text evidence="6">The sequence shown here is derived from an EMBL/GenBank/DDBJ whole genome shotgun (WGS) entry which is preliminary data.</text>
</comment>
<dbReference type="STRING" id="623744.A0A553R3J7"/>
<protein>
    <recommendedName>
        <fullName evidence="3">Synaptic plasticity regulator PANTS</fullName>
    </recommendedName>
    <alternativeName>
        <fullName evidence="4">Plasticity-associated neural transcript short</fullName>
    </alternativeName>
</protein>
<comment type="subcellular location">
    <subcellularLocation>
        <location evidence="2">Synaptic cleft</location>
    </subcellularLocation>
</comment>
<evidence type="ECO:0000256" key="4">
    <source>
        <dbReference type="ARBA" id="ARBA00044235"/>
    </source>
</evidence>
<dbReference type="EMBL" id="SRMA01025262">
    <property type="protein sequence ID" value="TRY96758.1"/>
    <property type="molecule type" value="Genomic_DNA"/>
</dbReference>
<organism evidence="6 7">
    <name type="scientific">Danionella cerebrum</name>
    <dbReference type="NCBI Taxonomy" id="2873325"/>
    <lineage>
        <taxon>Eukaryota</taxon>
        <taxon>Metazoa</taxon>
        <taxon>Chordata</taxon>
        <taxon>Craniata</taxon>
        <taxon>Vertebrata</taxon>
        <taxon>Euteleostomi</taxon>
        <taxon>Actinopterygii</taxon>
        <taxon>Neopterygii</taxon>
        <taxon>Teleostei</taxon>
        <taxon>Ostariophysi</taxon>
        <taxon>Cypriniformes</taxon>
        <taxon>Danionidae</taxon>
        <taxon>Danioninae</taxon>
        <taxon>Danionella</taxon>
    </lineage>
</organism>
<name>A0A553R3J7_9TELE</name>
<comment type="similarity">
    <text evidence="1">Belongs to the UPF0545 family.</text>
</comment>
<sequence>MTPHQRSGISMAGSNLQWRPPRSCDVYWSEFKHCRSWKHWFHEYYTYGRAPECQHWKQDYQSCKEWESTRSVLAKESLLESERKRIADQRNFTPVWELRQKPPEDWDLPLNQGKPQDP</sequence>
<dbReference type="InterPro" id="IPR021475">
    <property type="entry name" value="Pants/Emi1-like"/>
</dbReference>
<dbReference type="Pfam" id="PF11326">
    <property type="entry name" value="PANTS-like"/>
    <property type="match status" value="1"/>
</dbReference>